<protein>
    <recommendedName>
        <fullName evidence="7">Xylanolytic transcriptional activator regulatory domain-containing protein</fullName>
    </recommendedName>
</protein>
<reference evidence="8" key="2">
    <citation type="submission" date="2023-05" db="EMBL/GenBank/DDBJ databases">
        <authorList>
            <consortium name="Lawrence Berkeley National Laboratory"/>
            <person name="Steindorff A."/>
            <person name="Hensen N."/>
            <person name="Bonometti L."/>
            <person name="Westerberg I."/>
            <person name="Brannstrom I.O."/>
            <person name="Guillou S."/>
            <person name="Cros-Aarteil S."/>
            <person name="Calhoun S."/>
            <person name="Haridas S."/>
            <person name="Kuo A."/>
            <person name="Mondo S."/>
            <person name="Pangilinan J."/>
            <person name="Riley R."/>
            <person name="Labutti K."/>
            <person name="Andreopoulos B."/>
            <person name="Lipzen A."/>
            <person name="Chen C."/>
            <person name="Yanf M."/>
            <person name="Daum C."/>
            <person name="Ng V."/>
            <person name="Clum A."/>
            <person name="Ohm R."/>
            <person name="Martin F."/>
            <person name="Silar P."/>
            <person name="Natvig D."/>
            <person name="Lalanne C."/>
            <person name="Gautier V."/>
            <person name="Ament-Velasquez S.L."/>
            <person name="Kruys A."/>
            <person name="Hutchinson M.I."/>
            <person name="Powell A.J."/>
            <person name="Barry K."/>
            <person name="Miller A.N."/>
            <person name="Grigoriev I.V."/>
            <person name="Debuchy R."/>
            <person name="Gladieux P."/>
            <person name="Thoren M.H."/>
            <person name="Johannesson H."/>
        </authorList>
    </citation>
    <scope>NUCLEOTIDE SEQUENCE</scope>
    <source>
        <strain evidence="8">CBS 508.74</strain>
    </source>
</reference>
<dbReference type="Pfam" id="PF04082">
    <property type="entry name" value="Fungal_trans"/>
    <property type="match status" value="1"/>
</dbReference>
<organism evidence="8 9">
    <name type="scientific">Canariomyces notabilis</name>
    <dbReference type="NCBI Taxonomy" id="2074819"/>
    <lineage>
        <taxon>Eukaryota</taxon>
        <taxon>Fungi</taxon>
        <taxon>Dikarya</taxon>
        <taxon>Ascomycota</taxon>
        <taxon>Pezizomycotina</taxon>
        <taxon>Sordariomycetes</taxon>
        <taxon>Sordariomycetidae</taxon>
        <taxon>Sordariales</taxon>
        <taxon>Chaetomiaceae</taxon>
        <taxon>Canariomyces</taxon>
    </lineage>
</organism>
<evidence type="ECO:0000256" key="2">
    <source>
        <dbReference type="ARBA" id="ARBA00022833"/>
    </source>
</evidence>
<feature type="transmembrane region" description="Helical" evidence="6">
    <location>
        <begin position="382"/>
        <end position="404"/>
    </location>
</feature>
<keyword evidence="3" id="KW-0805">Transcription regulation</keyword>
<feature type="transmembrane region" description="Helical" evidence="6">
    <location>
        <begin position="307"/>
        <end position="328"/>
    </location>
</feature>
<dbReference type="InterPro" id="IPR007219">
    <property type="entry name" value="XnlR_reg_dom"/>
</dbReference>
<sequence>MLSSWLVGRHEHKEIAPIVFKEVVAGTGLEPQSIPSLNTLQALLLCIVYAVSCRSEESMLAKAVRLNDILVSSCRCLDIFSGHYVLPERMEECAFTFWLAREQVHRLAFSVLRVDTYLSILLDHPPSVRYQELCIPLPKSSQLWACVTEEERRKLQWDEPAGREKTLFCHLIRDALLGSGDATKLFRLPYRFTEADYHLGLCALQAGIWEAAREAHGSASDEVVNKLMPGSPIQLWRAHLEQWPVKMPVVKKDHRHQMIDEQQLFTDDHDDSAVFAPLSLTLWHISTIKMHAPLTLLRLHSSSNSLFGGRAAAAPTATTMAAAAAAVLQKPKARLRTWMASDCPRTAVWSAAQIARVVMVTSSSGAPADPDSDSAARRRRLLLLNPLAIFGLLMSAIVTCSYAASHTSGACPGCSPGLSQNANAGAVVDLFVTDADGETAPELLRWKVYGEGRAVWGPSGIPVCRCGLPALAGWFSAALAAWDDGAQREFEVFLSGLA</sequence>
<feature type="domain" description="Xylanolytic transcriptional activator regulatory" evidence="7">
    <location>
        <begin position="34"/>
        <end position="154"/>
    </location>
</feature>
<dbReference type="PANTHER" id="PTHR47660:SF2">
    <property type="entry name" value="TRANSCRIPTION FACTOR WITH C2H2 AND ZN(2)-CYS(6) DNA BINDING DOMAIN (EUROFUNG)"/>
    <property type="match status" value="1"/>
</dbReference>
<evidence type="ECO:0000256" key="4">
    <source>
        <dbReference type="ARBA" id="ARBA00023163"/>
    </source>
</evidence>
<keyword evidence="2" id="KW-0862">Zinc</keyword>
<dbReference type="GeneID" id="89941580"/>
<proteinExistence type="predicted"/>
<keyword evidence="5" id="KW-0539">Nucleus</keyword>
<dbReference type="GO" id="GO:0008270">
    <property type="term" value="F:zinc ion binding"/>
    <property type="evidence" value="ECO:0007669"/>
    <property type="project" value="InterPro"/>
</dbReference>
<reference evidence="8" key="1">
    <citation type="journal article" date="2023" name="Mol. Phylogenet. Evol.">
        <title>Genome-scale phylogeny and comparative genomics of the fungal order Sordariales.</title>
        <authorList>
            <person name="Hensen N."/>
            <person name="Bonometti L."/>
            <person name="Westerberg I."/>
            <person name="Brannstrom I.O."/>
            <person name="Guillou S."/>
            <person name="Cros-Aarteil S."/>
            <person name="Calhoun S."/>
            <person name="Haridas S."/>
            <person name="Kuo A."/>
            <person name="Mondo S."/>
            <person name="Pangilinan J."/>
            <person name="Riley R."/>
            <person name="LaButti K."/>
            <person name="Andreopoulos B."/>
            <person name="Lipzen A."/>
            <person name="Chen C."/>
            <person name="Yan M."/>
            <person name="Daum C."/>
            <person name="Ng V."/>
            <person name="Clum A."/>
            <person name="Steindorff A."/>
            <person name="Ohm R.A."/>
            <person name="Martin F."/>
            <person name="Silar P."/>
            <person name="Natvig D.O."/>
            <person name="Lalanne C."/>
            <person name="Gautier V."/>
            <person name="Ament-Velasquez S.L."/>
            <person name="Kruys A."/>
            <person name="Hutchinson M.I."/>
            <person name="Powell A.J."/>
            <person name="Barry K."/>
            <person name="Miller A.N."/>
            <person name="Grigoriev I.V."/>
            <person name="Debuchy R."/>
            <person name="Gladieux P."/>
            <person name="Hiltunen Thoren M."/>
            <person name="Johannesson H."/>
        </authorList>
    </citation>
    <scope>NUCLEOTIDE SEQUENCE</scope>
    <source>
        <strain evidence="8">CBS 508.74</strain>
    </source>
</reference>
<keyword evidence="4" id="KW-0804">Transcription</keyword>
<dbReference type="CDD" id="cd12148">
    <property type="entry name" value="fungal_TF_MHR"/>
    <property type="match status" value="1"/>
</dbReference>
<evidence type="ECO:0000313" key="8">
    <source>
        <dbReference type="EMBL" id="KAK4115101.1"/>
    </source>
</evidence>
<dbReference type="EMBL" id="MU853335">
    <property type="protein sequence ID" value="KAK4115101.1"/>
    <property type="molecule type" value="Genomic_DNA"/>
</dbReference>
<dbReference type="Proteomes" id="UP001302812">
    <property type="component" value="Unassembled WGS sequence"/>
</dbReference>
<evidence type="ECO:0000256" key="3">
    <source>
        <dbReference type="ARBA" id="ARBA00023015"/>
    </source>
</evidence>
<keyword evidence="6" id="KW-0812">Transmembrane</keyword>
<comment type="caution">
    <text evidence="8">The sequence shown here is derived from an EMBL/GenBank/DDBJ whole genome shotgun (WGS) entry which is preliminary data.</text>
</comment>
<evidence type="ECO:0000256" key="1">
    <source>
        <dbReference type="ARBA" id="ARBA00022723"/>
    </source>
</evidence>
<evidence type="ECO:0000259" key="7">
    <source>
        <dbReference type="Pfam" id="PF04082"/>
    </source>
</evidence>
<accession>A0AAN6YV07</accession>
<gene>
    <name evidence="8" type="ORF">N656DRAFT_795792</name>
</gene>
<dbReference type="GO" id="GO:0003677">
    <property type="term" value="F:DNA binding"/>
    <property type="evidence" value="ECO:0007669"/>
    <property type="project" value="InterPro"/>
</dbReference>
<dbReference type="RefSeq" id="XP_064672671.1">
    <property type="nucleotide sequence ID" value="XM_064817455.1"/>
</dbReference>
<keyword evidence="9" id="KW-1185">Reference proteome</keyword>
<evidence type="ECO:0000256" key="5">
    <source>
        <dbReference type="ARBA" id="ARBA00023242"/>
    </source>
</evidence>
<dbReference type="PANTHER" id="PTHR47660">
    <property type="entry name" value="TRANSCRIPTION FACTOR WITH C2H2 AND ZN(2)-CYS(6) DNA BINDING DOMAIN (EUROFUNG)-RELATED-RELATED"/>
    <property type="match status" value="1"/>
</dbReference>
<keyword evidence="6" id="KW-0472">Membrane</keyword>
<name>A0AAN6YV07_9PEZI</name>
<keyword evidence="1" id="KW-0479">Metal-binding</keyword>
<dbReference type="GO" id="GO:0006351">
    <property type="term" value="P:DNA-templated transcription"/>
    <property type="evidence" value="ECO:0007669"/>
    <property type="project" value="InterPro"/>
</dbReference>
<keyword evidence="6" id="KW-1133">Transmembrane helix</keyword>
<evidence type="ECO:0000313" key="9">
    <source>
        <dbReference type="Proteomes" id="UP001302812"/>
    </source>
</evidence>
<dbReference type="AlphaFoldDB" id="A0AAN6YV07"/>
<evidence type="ECO:0000256" key="6">
    <source>
        <dbReference type="SAM" id="Phobius"/>
    </source>
</evidence>